<keyword evidence="3" id="KW-1185">Reference proteome</keyword>
<evidence type="ECO:0000313" key="3">
    <source>
        <dbReference type="Proteomes" id="UP001064632"/>
    </source>
</evidence>
<dbReference type="EMBL" id="CP104694">
    <property type="protein sequence ID" value="UXI66548.1"/>
    <property type="molecule type" value="Genomic_DNA"/>
</dbReference>
<dbReference type="Pfam" id="PF07007">
    <property type="entry name" value="LprI"/>
    <property type="match status" value="1"/>
</dbReference>
<evidence type="ECO:0000259" key="1">
    <source>
        <dbReference type="Pfam" id="PF07007"/>
    </source>
</evidence>
<evidence type="ECO:0000313" key="2">
    <source>
        <dbReference type="EMBL" id="UXI66548.1"/>
    </source>
</evidence>
<organism evidence="2 3">
    <name type="scientific">Tahibacter amnicola</name>
    <dbReference type="NCBI Taxonomy" id="2976241"/>
    <lineage>
        <taxon>Bacteria</taxon>
        <taxon>Pseudomonadati</taxon>
        <taxon>Pseudomonadota</taxon>
        <taxon>Gammaproteobacteria</taxon>
        <taxon>Lysobacterales</taxon>
        <taxon>Rhodanobacteraceae</taxon>
        <taxon>Tahibacter</taxon>
    </lineage>
</organism>
<gene>
    <name evidence="2" type="ORF">N4264_17570</name>
</gene>
<name>A0ABY6B908_9GAMM</name>
<accession>A0ABY6B908</accession>
<dbReference type="Gene3D" id="1.20.1270.180">
    <property type="match status" value="1"/>
</dbReference>
<dbReference type="InterPro" id="IPR009739">
    <property type="entry name" value="LprI-like_N"/>
</dbReference>
<protein>
    <submittedName>
        <fullName evidence="2">Lysozyme inhibitor LprI family protein</fullName>
    </submittedName>
</protein>
<feature type="domain" description="Lysozyme inhibitor LprI-like N-terminal" evidence="1">
    <location>
        <begin position="326"/>
        <end position="401"/>
    </location>
</feature>
<sequence length="411" mass="44839">MADAGVPCRSPGCPGICRTPTRADAVLIPSGFDRSSGCKSTGAERPRFFLRVDPARPLSVRASNRYTDAFARSVMMVMRNRRWRDRFVLMVAATAAPAVAQEISADCVMAGGLAAPQTHQPTQARKASLSGCDSQKLYYDDADYERARLCAYIEREEGNQAEFSSVAVLMMVYANGHGVARDVDLAKKFACEIEAAAPAETEGRLRHLESMRGNTDPHEVFDVCDDITSGYMMGECAAREAVKASDKRKQRIDTLIARWTAGHRKAFAALQAASTAFIDAVVENEVDMSGTARAVFAIGARESLEEAFAGNLERFEDGQLPSATPASFKQADADLNAAYARAMKAAKADDGDLGLGSIRPEGIREAERRWIAYRDAWVAFGALKYPGVAADAWRQHFTREREVMLKELAGE</sequence>
<dbReference type="RefSeq" id="WP_261693532.1">
    <property type="nucleotide sequence ID" value="NZ_CP104694.1"/>
</dbReference>
<proteinExistence type="predicted"/>
<dbReference type="Proteomes" id="UP001064632">
    <property type="component" value="Chromosome"/>
</dbReference>
<reference evidence="2" key="1">
    <citation type="submission" date="2022-09" db="EMBL/GenBank/DDBJ databases">
        <title>Tahibacter sp. nov., isolated from a fresh water.</title>
        <authorList>
            <person name="Baek J.H."/>
            <person name="Lee J.K."/>
            <person name="Kim J.M."/>
            <person name="Jeon C.O."/>
        </authorList>
    </citation>
    <scope>NUCLEOTIDE SEQUENCE</scope>
    <source>
        <strain evidence="2">W38</strain>
    </source>
</reference>